<dbReference type="Proteomes" id="UP001303160">
    <property type="component" value="Unassembled WGS sequence"/>
</dbReference>
<name>A0AAN6XUC8_9PEZI</name>
<comment type="caution">
    <text evidence="1">The sequence shown here is derived from an EMBL/GenBank/DDBJ whole genome shotgun (WGS) entry which is preliminary data.</text>
</comment>
<reference evidence="1" key="1">
    <citation type="journal article" date="2023" name="Mol. Phylogenet. Evol.">
        <title>Genome-scale phylogeny and comparative genomics of the fungal order Sordariales.</title>
        <authorList>
            <person name="Hensen N."/>
            <person name="Bonometti L."/>
            <person name="Westerberg I."/>
            <person name="Brannstrom I.O."/>
            <person name="Guillou S."/>
            <person name="Cros-Aarteil S."/>
            <person name="Calhoun S."/>
            <person name="Haridas S."/>
            <person name="Kuo A."/>
            <person name="Mondo S."/>
            <person name="Pangilinan J."/>
            <person name="Riley R."/>
            <person name="LaButti K."/>
            <person name="Andreopoulos B."/>
            <person name="Lipzen A."/>
            <person name="Chen C."/>
            <person name="Yan M."/>
            <person name="Daum C."/>
            <person name="Ng V."/>
            <person name="Clum A."/>
            <person name="Steindorff A."/>
            <person name="Ohm R.A."/>
            <person name="Martin F."/>
            <person name="Silar P."/>
            <person name="Natvig D.O."/>
            <person name="Lalanne C."/>
            <person name="Gautier V."/>
            <person name="Ament-Velasquez S.L."/>
            <person name="Kruys A."/>
            <person name="Hutchinson M.I."/>
            <person name="Powell A.J."/>
            <person name="Barry K."/>
            <person name="Miller A.N."/>
            <person name="Grigoriev I.V."/>
            <person name="Debuchy R."/>
            <person name="Gladieux P."/>
            <person name="Hiltunen Thoren M."/>
            <person name="Johannesson H."/>
        </authorList>
    </citation>
    <scope>NUCLEOTIDE SEQUENCE</scope>
    <source>
        <strain evidence="1">CBS 315.58</strain>
    </source>
</reference>
<protein>
    <recommendedName>
        <fullName evidence="3">PiggyBac transposable element-derived protein domain-containing protein</fullName>
    </recommendedName>
</protein>
<evidence type="ECO:0000313" key="1">
    <source>
        <dbReference type="EMBL" id="KAK4203862.1"/>
    </source>
</evidence>
<organism evidence="1 2">
    <name type="scientific">Triangularia verruculosa</name>
    <dbReference type="NCBI Taxonomy" id="2587418"/>
    <lineage>
        <taxon>Eukaryota</taxon>
        <taxon>Fungi</taxon>
        <taxon>Dikarya</taxon>
        <taxon>Ascomycota</taxon>
        <taxon>Pezizomycotina</taxon>
        <taxon>Sordariomycetes</taxon>
        <taxon>Sordariomycetidae</taxon>
        <taxon>Sordariales</taxon>
        <taxon>Podosporaceae</taxon>
        <taxon>Triangularia</taxon>
    </lineage>
</organism>
<evidence type="ECO:0008006" key="3">
    <source>
        <dbReference type="Google" id="ProtNLM"/>
    </source>
</evidence>
<dbReference type="AlphaFoldDB" id="A0AAN6XUC8"/>
<proteinExistence type="predicted"/>
<sequence length="265" mass="30647">MMAIMVYSGLHHKTNIESCWNEDGSRPLHPIRHWVPLDRYRSTPTVLLRNKEIPRGFEIRAIAEGGYFLNWLYYSGRDKLIGVQQFVTLPNAIAPYLTRELSPGASRWQLRGTSCSFDNYFSTLNMAKALRLYRVAATGMTAGNKICPEFKAMKNVNDRPDLTAAATSHCCNGAPRLKFVRPPPLPRPPYGPLLQRVLWVTVANLFIMWRETRSRPQFQTTKRTFHRLPRSVDPGDPWPCWWWSASHPPFEETGLDAFSWGIWWR</sequence>
<evidence type="ECO:0000313" key="2">
    <source>
        <dbReference type="Proteomes" id="UP001303160"/>
    </source>
</evidence>
<dbReference type="EMBL" id="MU863886">
    <property type="protein sequence ID" value="KAK4203862.1"/>
    <property type="molecule type" value="Genomic_DNA"/>
</dbReference>
<reference evidence="1" key="2">
    <citation type="submission" date="2023-05" db="EMBL/GenBank/DDBJ databases">
        <authorList>
            <consortium name="Lawrence Berkeley National Laboratory"/>
            <person name="Steindorff A."/>
            <person name="Hensen N."/>
            <person name="Bonometti L."/>
            <person name="Westerberg I."/>
            <person name="Brannstrom I.O."/>
            <person name="Guillou S."/>
            <person name="Cros-Aarteil S."/>
            <person name="Calhoun S."/>
            <person name="Haridas S."/>
            <person name="Kuo A."/>
            <person name="Mondo S."/>
            <person name="Pangilinan J."/>
            <person name="Riley R."/>
            <person name="Labutti K."/>
            <person name="Andreopoulos B."/>
            <person name="Lipzen A."/>
            <person name="Chen C."/>
            <person name="Yanf M."/>
            <person name="Daum C."/>
            <person name="Ng V."/>
            <person name="Clum A."/>
            <person name="Ohm R."/>
            <person name="Martin F."/>
            <person name="Silar P."/>
            <person name="Natvig D."/>
            <person name="Lalanne C."/>
            <person name="Gautier V."/>
            <person name="Ament-Velasquez S.L."/>
            <person name="Kruys A."/>
            <person name="Hutchinson M.I."/>
            <person name="Powell A.J."/>
            <person name="Barry K."/>
            <person name="Miller A.N."/>
            <person name="Grigoriev I.V."/>
            <person name="Debuchy R."/>
            <person name="Gladieux P."/>
            <person name="Thoren M.H."/>
            <person name="Johannesson H."/>
        </authorList>
    </citation>
    <scope>NUCLEOTIDE SEQUENCE</scope>
    <source>
        <strain evidence="1">CBS 315.58</strain>
    </source>
</reference>
<accession>A0AAN6XUC8</accession>
<gene>
    <name evidence="1" type="ORF">QBC40DRAFT_345955</name>
</gene>
<keyword evidence="2" id="KW-1185">Reference proteome</keyword>